<keyword evidence="3" id="KW-1185">Reference proteome</keyword>
<reference evidence="2 3" key="1">
    <citation type="submission" date="2019-02" db="EMBL/GenBank/DDBJ databases">
        <title>Draft genome sequence of Amycolatopsis sp. 8-3EHSu isolated from roots of Suaeda maritima.</title>
        <authorList>
            <person name="Duangmal K."/>
            <person name="Chantavorakit T."/>
        </authorList>
    </citation>
    <scope>NUCLEOTIDE SEQUENCE [LARGE SCALE GENOMIC DNA]</scope>
    <source>
        <strain evidence="2 3">8-3EHSu</strain>
    </source>
</reference>
<proteinExistence type="predicted"/>
<dbReference type="PROSITE" id="PS51725">
    <property type="entry name" value="ABM"/>
    <property type="match status" value="1"/>
</dbReference>
<keyword evidence="2" id="KW-0503">Monooxygenase</keyword>
<name>A0A4Q7JCE0_9PSEU</name>
<dbReference type="EMBL" id="SFCC01000005">
    <property type="protein sequence ID" value="RZQ63984.1"/>
    <property type="molecule type" value="Genomic_DNA"/>
</dbReference>
<dbReference type="OrthoDB" id="287932at2"/>
<evidence type="ECO:0000313" key="3">
    <source>
        <dbReference type="Proteomes" id="UP000292003"/>
    </source>
</evidence>
<evidence type="ECO:0000259" key="1">
    <source>
        <dbReference type="PROSITE" id="PS51725"/>
    </source>
</evidence>
<dbReference type="Pfam" id="PF03992">
    <property type="entry name" value="ABM"/>
    <property type="match status" value="1"/>
</dbReference>
<dbReference type="Proteomes" id="UP000292003">
    <property type="component" value="Unassembled WGS sequence"/>
</dbReference>
<dbReference type="InterPro" id="IPR011008">
    <property type="entry name" value="Dimeric_a/b-barrel"/>
</dbReference>
<dbReference type="SUPFAM" id="SSF54909">
    <property type="entry name" value="Dimeric alpha+beta barrel"/>
    <property type="match status" value="1"/>
</dbReference>
<evidence type="ECO:0000313" key="2">
    <source>
        <dbReference type="EMBL" id="RZQ63984.1"/>
    </source>
</evidence>
<gene>
    <name evidence="2" type="ORF">EWH70_11100</name>
</gene>
<dbReference type="GO" id="GO:0004497">
    <property type="term" value="F:monooxygenase activity"/>
    <property type="evidence" value="ECO:0007669"/>
    <property type="project" value="UniProtKB-KW"/>
</dbReference>
<comment type="caution">
    <text evidence="2">The sequence shown here is derived from an EMBL/GenBank/DDBJ whole genome shotgun (WGS) entry which is preliminary data.</text>
</comment>
<sequence>MLIIAGWARVPAERRDEYVAAHQEMVGRARVAEGCHDLAITADPLEDDRVNVYERWESEETLTAWRAVANAPRLDVPIEAGDIAKYTIESVRGPFD</sequence>
<dbReference type="Gene3D" id="3.30.70.100">
    <property type="match status" value="1"/>
</dbReference>
<organism evidence="2 3">
    <name type="scientific">Amycolatopsis suaedae</name>
    <dbReference type="NCBI Taxonomy" id="2510978"/>
    <lineage>
        <taxon>Bacteria</taxon>
        <taxon>Bacillati</taxon>
        <taxon>Actinomycetota</taxon>
        <taxon>Actinomycetes</taxon>
        <taxon>Pseudonocardiales</taxon>
        <taxon>Pseudonocardiaceae</taxon>
        <taxon>Amycolatopsis</taxon>
    </lineage>
</organism>
<accession>A0A4Q7JCE0</accession>
<protein>
    <submittedName>
        <fullName evidence="2">Antibiotic biosynthesis monooxygenase</fullName>
    </submittedName>
</protein>
<dbReference type="InterPro" id="IPR007138">
    <property type="entry name" value="ABM_dom"/>
</dbReference>
<feature type="domain" description="ABM" evidence="1">
    <location>
        <begin position="2"/>
        <end position="95"/>
    </location>
</feature>
<keyword evidence="2" id="KW-0560">Oxidoreductase</keyword>
<dbReference type="AlphaFoldDB" id="A0A4Q7JCE0"/>